<dbReference type="GO" id="GO:0045892">
    <property type="term" value="P:negative regulation of DNA-templated transcription"/>
    <property type="evidence" value="ECO:0007669"/>
    <property type="project" value="InterPro"/>
</dbReference>
<sequence>MKKNISLSDGEWKLMNCLWQKSPRTITQLVAALKEETAWSKHTVISMLSRLEAKGAVTYIEGERAKNYSPALPKEEFAAAETEDFLSRVYGGRLGLMINAMADHKALSKEEIGELYEILKRAEEETGK</sequence>
<keyword evidence="4" id="KW-0804">Transcription</keyword>
<accession>A0A645EWT5</accession>
<dbReference type="GO" id="GO:0003677">
    <property type="term" value="F:DNA binding"/>
    <property type="evidence" value="ECO:0007669"/>
    <property type="project" value="UniProtKB-KW"/>
</dbReference>
<gene>
    <name evidence="5" type="primary">blaI_20</name>
    <name evidence="5" type="ORF">SDC9_153764</name>
</gene>
<evidence type="ECO:0000256" key="4">
    <source>
        <dbReference type="ARBA" id="ARBA00023163"/>
    </source>
</evidence>
<dbReference type="Gene3D" id="1.10.4040.10">
    <property type="entry name" value="Penicillinase repressor domain"/>
    <property type="match status" value="1"/>
</dbReference>
<dbReference type="InterPro" id="IPR036388">
    <property type="entry name" value="WH-like_DNA-bd_sf"/>
</dbReference>
<dbReference type="SUPFAM" id="SSF46785">
    <property type="entry name" value="Winged helix' DNA-binding domain"/>
    <property type="match status" value="1"/>
</dbReference>
<comment type="similarity">
    <text evidence="1">Belongs to the BlaI transcriptional regulatory family.</text>
</comment>
<dbReference type="AlphaFoldDB" id="A0A645EWT5"/>
<evidence type="ECO:0000256" key="1">
    <source>
        <dbReference type="ARBA" id="ARBA00011046"/>
    </source>
</evidence>
<dbReference type="InterPro" id="IPR005650">
    <property type="entry name" value="BlaI_family"/>
</dbReference>
<dbReference type="InterPro" id="IPR036390">
    <property type="entry name" value="WH_DNA-bd_sf"/>
</dbReference>
<evidence type="ECO:0000256" key="2">
    <source>
        <dbReference type="ARBA" id="ARBA00023015"/>
    </source>
</evidence>
<reference evidence="5" key="1">
    <citation type="submission" date="2019-08" db="EMBL/GenBank/DDBJ databases">
        <authorList>
            <person name="Kucharzyk K."/>
            <person name="Murdoch R.W."/>
            <person name="Higgins S."/>
            <person name="Loffler F."/>
        </authorList>
    </citation>
    <scope>NUCLEOTIDE SEQUENCE</scope>
</reference>
<keyword evidence="3" id="KW-0238">DNA-binding</keyword>
<comment type="caution">
    <text evidence="5">The sequence shown here is derived from an EMBL/GenBank/DDBJ whole genome shotgun (WGS) entry which is preliminary data.</text>
</comment>
<organism evidence="5">
    <name type="scientific">bioreactor metagenome</name>
    <dbReference type="NCBI Taxonomy" id="1076179"/>
    <lineage>
        <taxon>unclassified sequences</taxon>
        <taxon>metagenomes</taxon>
        <taxon>ecological metagenomes</taxon>
    </lineage>
</organism>
<dbReference type="PIRSF" id="PIRSF019455">
    <property type="entry name" value="CopR_AtkY"/>
    <property type="match status" value="1"/>
</dbReference>
<evidence type="ECO:0000256" key="3">
    <source>
        <dbReference type="ARBA" id="ARBA00023125"/>
    </source>
</evidence>
<protein>
    <submittedName>
        <fullName evidence="5">Penicillinase repressor</fullName>
    </submittedName>
</protein>
<dbReference type="Pfam" id="PF03965">
    <property type="entry name" value="Penicillinase_R"/>
    <property type="match status" value="1"/>
</dbReference>
<dbReference type="EMBL" id="VSSQ01052414">
    <property type="protein sequence ID" value="MPN06508.1"/>
    <property type="molecule type" value="Genomic_DNA"/>
</dbReference>
<proteinExistence type="inferred from homology"/>
<evidence type="ECO:0000313" key="5">
    <source>
        <dbReference type="EMBL" id="MPN06508.1"/>
    </source>
</evidence>
<name>A0A645EWT5_9ZZZZ</name>
<dbReference type="Gene3D" id="1.10.10.10">
    <property type="entry name" value="Winged helix-like DNA-binding domain superfamily/Winged helix DNA-binding domain"/>
    <property type="match status" value="1"/>
</dbReference>
<keyword evidence="2" id="KW-0805">Transcription regulation</keyword>